<name>A0A7X4HA90_9BURK</name>
<dbReference type="SUPFAM" id="SSF48452">
    <property type="entry name" value="TPR-like"/>
    <property type="match status" value="2"/>
</dbReference>
<dbReference type="CDD" id="cd17589">
    <property type="entry name" value="REC_TPR"/>
    <property type="match status" value="1"/>
</dbReference>
<evidence type="ECO:0000313" key="3">
    <source>
        <dbReference type="EMBL" id="MYN07144.1"/>
    </source>
</evidence>
<dbReference type="PANTHER" id="PTHR43228">
    <property type="entry name" value="TWO-COMPONENT RESPONSE REGULATOR"/>
    <property type="match status" value="1"/>
</dbReference>
<dbReference type="Pfam" id="PF00072">
    <property type="entry name" value="Response_reg"/>
    <property type="match status" value="1"/>
</dbReference>
<gene>
    <name evidence="3" type="ORF">GTP77_07310</name>
</gene>
<dbReference type="Gene3D" id="3.40.50.2300">
    <property type="match status" value="1"/>
</dbReference>
<proteinExistence type="predicted"/>
<dbReference type="PANTHER" id="PTHR43228:SF1">
    <property type="entry name" value="TWO-COMPONENT RESPONSE REGULATOR ARR22"/>
    <property type="match status" value="1"/>
</dbReference>
<organism evidence="3 4">
    <name type="scientific">Pseudoduganella aquatica</name>
    <dbReference type="NCBI Taxonomy" id="2660641"/>
    <lineage>
        <taxon>Bacteria</taxon>
        <taxon>Pseudomonadati</taxon>
        <taxon>Pseudomonadota</taxon>
        <taxon>Betaproteobacteria</taxon>
        <taxon>Burkholderiales</taxon>
        <taxon>Oxalobacteraceae</taxon>
        <taxon>Telluria group</taxon>
        <taxon>Pseudoduganella</taxon>
    </lineage>
</organism>
<comment type="caution">
    <text evidence="1">Lacks conserved residue(s) required for the propagation of feature annotation.</text>
</comment>
<dbReference type="PROSITE" id="PS50110">
    <property type="entry name" value="RESPONSE_REGULATORY"/>
    <property type="match status" value="1"/>
</dbReference>
<dbReference type="AlphaFoldDB" id="A0A7X4HA90"/>
<evidence type="ECO:0000313" key="4">
    <source>
        <dbReference type="Proteomes" id="UP000450676"/>
    </source>
</evidence>
<sequence length="559" mass="60680">MGFTAGRASQPARLTAGLAAGVSALTIEPHPGMRASLHNMLNLCGVTRIEDASSSGQAIRMLSSKTYDIVLCEYCLDGGQDGQQMLEDLRHHRLIQPATLFFMVTGEGQFNKVVSAAELQPNDYILKPFTADNMLERIARAFDKRQALSGIHQLVALGDQRGAIAACLDGEQQQPRYVADFQRLRAELHMELGEPELAEPIYAELYASKNIHWARLGQAKCLFLQGLHSESQAMLGALVEQNKRFLDAYDWLARTHEVGSDWSGAQAVLSEAVELSPHAVRRLRRLGEVALEAGDLDAAEQAWKQVVSKARYSEFRDPEDHARLVSTLVRKGDPVQAAAVIRDLDKSLAGQRNTAVCSAISSAMLHEYTGNQTRLDESIQFALAGCRRATGLSNDLRLDLARTCLEGGKPEQAAEVLRGVMRNAGNPAAMAKAMRVLEDAGQGELAQQLAAESRQEVVDMVAVGAARAKEGDYKGAVELMMEAVAKLPDNGQVVFNAAVAVLKCLENTGWDGTLGQDALNLIASVRRLDPSNPKLGALSALHQDILKKYNIRAGRLAAI</sequence>
<dbReference type="Pfam" id="PF13432">
    <property type="entry name" value="TPR_16"/>
    <property type="match status" value="1"/>
</dbReference>
<dbReference type="Proteomes" id="UP000450676">
    <property type="component" value="Unassembled WGS sequence"/>
</dbReference>
<dbReference type="EMBL" id="WWCU01000005">
    <property type="protein sequence ID" value="MYN07144.1"/>
    <property type="molecule type" value="Genomic_DNA"/>
</dbReference>
<reference evidence="3 4" key="1">
    <citation type="submission" date="2019-12" db="EMBL/GenBank/DDBJ databases">
        <title>Novel species isolated from a subtropical stream in China.</title>
        <authorList>
            <person name="Lu H."/>
        </authorList>
    </citation>
    <scope>NUCLEOTIDE SEQUENCE [LARGE SCALE GENOMIC DNA]</scope>
    <source>
        <strain evidence="3 4">FT127W</strain>
    </source>
</reference>
<comment type="caution">
    <text evidence="3">The sequence shown here is derived from an EMBL/GenBank/DDBJ whole genome shotgun (WGS) entry which is preliminary data.</text>
</comment>
<evidence type="ECO:0000259" key="2">
    <source>
        <dbReference type="PROSITE" id="PS50110"/>
    </source>
</evidence>
<evidence type="ECO:0000256" key="1">
    <source>
        <dbReference type="PROSITE-ProRule" id="PRU00169"/>
    </source>
</evidence>
<accession>A0A7X4HA90</accession>
<dbReference type="InterPro" id="IPR011990">
    <property type="entry name" value="TPR-like_helical_dom_sf"/>
</dbReference>
<keyword evidence="4" id="KW-1185">Reference proteome</keyword>
<feature type="domain" description="Response regulatory" evidence="2">
    <location>
        <begin position="23"/>
        <end position="142"/>
    </location>
</feature>
<dbReference type="Gene3D" id="1.25.40.10">
    <property type="entry name" value="Tetratricopeptide repeat domain"/>
    <property type="match status" value="2"/>
</dbReference>
<dbReference type="GO" id="GO:0000160">
    <property type="term" value="P:phosphorelay signal transduction system"/>
    <property type="evidence" value="ECO:0007669"/>
    <property type="project" value="InterPro"/>
</dbReference>
<dbReference type="SUPFAM" id="SSF52172">
    <property type="entry name" value="CheY-like"/>
    <property type="match status" value="1"/>
</dbReference>
<dbReference type="InterPro" id="IPR011006">
    <property type="entry name" value="CheY-like_superfamily"/>
</dbReference>
<dbReference type="InterPro" id="IPR001789">
    <property type="entry name" value="Sig_transdc_resp-reg_receiver"/>
</dbReference>
<dbReference type="InterPro" id="IPR052048">
    <property type="entry name" value="ST_Response_Regulator"/>
</dbReference>
<dbReference type="SMART" id="SM00448">
    <property type="entry name" value="REC"/>
    <property type="match status" value="1"/>
</dbReference>
<protein>
    <submittedName>
        <fullName evidence="3">Response regulator</fullName>
    </submittedName>
</protein>